<dbReference type="InterPro" id="IPR042178">
    <property type="entry name" value="Serpin_sf_1"/>
</dbReference>
<evidence type="ECO:0000259" key="3">
    <source>
        <dbReference type="SMART" id="SM00093"/>
    </source>
</evidence>
<comment type="similarity">
    <text evidence="1 2">Belongs to the serpin family.</text>
</comment>
<evidence type="ECO:0000256" key="2">
    <source>
        <dbReference type="RuleBase" id="RU000411"/>
    </source>
</evidence>
<sequence length="291" mass="32717">MVAATSTEETLRSFILSFLKSSSTDELNAVFREIASIVLIDGSKRGGPKIGVVNGVWMEQSLSVNSSLKDLFENFFKAPFAQVDFRFKAEEVCKEVNSWASNHTNGLIKNIIPSGSVTSYTDCIYGNALYFKGTWQNKFSDSLTSNKEFHLLNSTSVSVPFMRSFGKQYIRAYDGFKVLKLPFRQGDDTKRQFSMYFYLPDKKDGLADLVKEMASTSGFLDSHIPSQVDEFRIPKFKIEFGFEASRAFSELELDSVSMYHKAWLEIDEDGAKAMTISFLNSKGIYGTSTLS</sequence>
<dbReference type="SUPFAM" id="SSF56574">
    <property type="entry name" value="Serpins"/>
    <property type="match status" value="1"/>
</dbReference>
<protein>
    <submittedName>
        <fullName evidence="4">Non-inhibitory serpin-Z5</fullName>
    </submittedName>
</protein>
<evidence type="ECO:0000256" key="1">
    <source>
        <dbReference type="ARBA" id="ARBA00009500"/>
    </source>
</evidence>
<keyword evidence="5" id="KW-1185">Reference proteome</keyword>
<dbReference type="AlphaFoldDB" id="A0ABD1B6G5"/>
<dbReference type="Gene3D" id="2.30.39.10">
    <property type="entry name" value="Alpha-1-antitrypsin, domain 1"/>
    <property type="match status" value="1"/>
</dbReference>
<dbReference type="PANTHER" id="PTHR11461:SF347">
    <property type="entry name" value="SERINE PROTEASE INHIBITOR (SERPIN) FAMILY PROTEIN-RELATED"/>
    <property type="match status" value="1"/>
</dbReference>
<dbReference type="Pfam" id="PF00079">
    <property type="entry name" value="Serpin"/>
    <property type="match status" value="1"/>
</dbReference>
<dbReference type="InterPro" id="IPR042185">
    <property type="entry name" value="Serpin_sf_2"/>
</dbReference>
<feature type="domain" description="Serpin" evidence="3">
    <location>
        <begin position="16"/>
        <end position="287"/>
    </location>
</feature>
<dbReference type="SMART" id="SM00093">
    <property type="entry name" value="SERPIN"/>
    <property type="match status" value="1"/>
</dbReference>
<name>A0ABD1B6G5_CARAN</name>
<dbReference type="Gene3D" id="3.30.497.10">
    <property type="entry name" value="Antithrombin, subunit I, domain 2"/>
    <property type="match status" value="1"/>
</dbReference>
<comment type="caution">
    <text evidence="4">The sequence shown here is derived from an EMBL/GenBank/DDBJ whole genome shotgun (WGS) entry which is preliminary data.</text>
</comment>
<dbReference type="PANTHER" id="PTHR11461">
    <property type="entry name" value="SERINE PROTEASE INHIBITOR, SERPIN"/>
    <property type="match status" value="1"/>
</dbReference>
<evidence type="ECO:0000313" key="5">
    <source>
        <dbReference type="Proteomes" id="UP001558713"/>
    </source>
</evidence>
<dbReference type="Proteomes" id="UP001558713">
    <property type="component" value="Unassembled WGS sequence"/>
</dbReference>
<accession>A0ABD1B6G5</accession>
<evidence type="ECO:0000313" key="4">
    <source>
        <dbReference type="EMBL" id="KAL1212384.1"/>
    </source>
</evidence>
<dbReference type="EMBL" id="JBANAX010000366">
    <property type="protein sequence ID" value="KAL1212384.1"/>
    <property type="molecule type" value="Genomic_DNA"/>
</dbReference>
<dbReference type="InterPro" id="IPR023796">
    <property type="entry name" value="Serpin_dom"/>
</dbReference>
<proteinExistence type="inferred from homology"/>
<reference evidence="4 5" key="1">
    <citation type="submission" date="2024-04" db="EMBL/GenBank/DDBJ databases">
        <title>Genome assembly C_amara_ONT_v2.</title>
        <authorList>
            <person name="Yant L."/>
            <person name="Moore C."/>
            <person name="Slenker M."/>
        </authorList>
    </citation>
    <scope>NUCLEOTIDE SEQUENCE [LARGE SCALE GENOMIC DNA]</scope>
    <source>
        <tissue evidence="4">Leaf</tissue>
    </source>
</reference>
<organism evidence="4 5">
    <name type="scientific">Cardamine amara subsp. amara</name>
    <dbReference type="NCBI Taxonomy" id="228776"/>
    <lineage>
        <taxon>Eukaryota</taxon>
        <taxon>Viridiplantae</taxon>
        <taxon>Streptophyta</taxon>
        <taxon>Embryophyta</taxon>
        <taxon>Tracheophyta</taxon>
        <taxon>Spermatophyta</taxon>
        <taxon>Magnoliopsida</taxon>
        <taxon>eudicotyledons</taxon>
        <taxon>Gunneridae</taxon>
        <taxon>Pentapetalae</taxon>
        <taxon>rosids</taxon>
        <taxon>malvids</taxon>
        <taxon>Brassicales</taxon>
        <taxon>Brassicaceae</taxon>
        <taxon>Cardamineae</taxon>
        <taxon>Cardamine</taxon>
    </lineage>
</organism>
<gene>
    <name evidence="4" type="ORF">V5N11_029875</name>
</gene>
<dbReference type="InterPro" id="IPR000215">
    <property type="entry name" value="Serpin_fam"/>
</dbReference>
<dbReference type="InterPro" id="IPR036186">
    <property type="entry name" value="Serpin_sf"/>
</dbReference>